<dbReference type="PANTHER" id="PTHR43427">
    <property type="entry name" value="CHLORIDE CHANNEL PROTEIN CLC-E"/>
    <property type="match status" value="1"/>
</dbReference>
<feature type="transmembrane region" description="Helical" evidence="11">
    <location>
        <begin position="297"/>
        <end position="317"/>
    </location>
</feature>
<keyword evidence="5" id="KW-0406">Ion transport</keyword>
<feature type="transmembrane region" description="Helical" evidence="11">
    <location>
        <begin position="80"/>
        <end position="101"/>
    </location>
</feature>
<evidence type="ECO:0000259" key="12">
    <source>
        <dbReference type="PROSITE" id="PS51371"/>
    </source>
</evidence>
<feature type="transmembrane region" description="Helical" evidence="11">
    <location>
        <begin position="337"/>
        <end position="358"/>
    </location>
</feature>
<keyword evidence="2" id="KW-0813">Transport</keyword>
<gene>
    <name evidence="13" type="ORF">PL9214291135</name>
</gene>
<evidence type="ECO:0000256" key="10">
    <source>
        <dbReference type="PROSITE-ProRule" id="PRU00703"/>
    </source>
</evidence>
<accession>A0A1J1LGE6</accession>
<feature type="transmembrane region" description="Helical" evidence="11">
    <location>
        <begin position="40"/>
        <end position="60"/>
    </location>
</feature>
<dbReference type="GO" id="GO:0034707">
    <property type="term" value="C:chloride channel complex"/>
    <property type="evidence" value="ECO:0007669"/>
    <property type="project" value="UniProtKB-KW"/>
</dbReference>
<evidence type="ECO:0000256" key="1">
    <source>
        <dbReference type="ARBA" id="ARBA00004141"/>
    </source>
</evidence>
<dbReference type="Gene3D" id="1.10.3080.10">
    <property type="entry name" value="Clc chloride channel"/>
    <property type="match status" value="1"/>
</dbReference>
<dbReference type="Proteomes" id="UP000184315">
    <property type="component" value="Unassembled WGS sequence"/>
</dbReference>
<feature type="domain" description="CBS" evidence="12">
    <location>
        <begin position="483"/>
        <end position="540"/>
    </location>
</feature>
<keyword evidence="8" id="KW-0868">Chloride</keyword>
<dbReference type="PRINTS" id="PR00762">
    <property type="entry name" value="CLCHANNEL"/>
</dbReference>
<keyword evidence="14" id="KW-1185">Reference proteome</keyword>
<name>A0A1J1LGE6_9CYAN</name>
<dbReference type="OrthoDB" id="9812438at2"/>
<dbReference type="Gene3D" id="3.10.580.10">
    <property type="entry name" value="CBS-domain"/>
    <property type="match status" value="1"/>
</dbReference>
<dbReference type="InterPro" id="IPR050368">
    <property type="entry name" value="ClC-type_chloride_channel"/>
</dbReference>
<keyword evidence="6 11" id="KW-0472">Membrane</keyword>
<feature type="domain" description="CBS" evidence="12">
    <location>
        <begin position="554"/>
        <end position="615"/>
    </location>
</feature>
<evidence type="ECO:0000256" key="6">
    <source>
        <dbReference type="ARBA" id="ARBA00023136"/>
    </source>
</evidence>
<dbReference type="RefSeq" id="WP_072718374.1">
    <property type="nucleotide sequence ID" value="NZ_LN889782.1"/>
</dbReference>
<dbReference type="GO" id="GO:0005254">
    <property type="term" value="F:chloride channel activity"/>
    <property type="evidence" value="ECO:0007669"/>
    <property type="project" value="UniProtKB-KW"/>
</dbReference>
<dbReference type="Pfam" id="PF00571">
    <property type="entry name" value="CBS"/>
    <property type="match status" value="2"/>
</dbReference>
<dbReference type="SMART" id="SM00116">
    <property type="entry name" value="CBS"/>
    <property type="match status" value="2"/>
</dbReference>
<dbReference type="CDD" id="cd00400">
    <property type="entry name" value="Voltage_gated_ClC"/>
    <property type="match status" value="1"/>
</dbReference>
<feature type="transmembrane region" description="Helical" evidence="11">
    <location>
        <begin position="365"/>
        <end position="384"/>
    </location>
</feature>
<evidence type="ECO:0000313" key="14">
    <source>
        <dbReference type="Proteomes" id="UP000184315"/>
    </source>
</evidence>
<evidence type="ECO:0000256" key="11">
    <source>
        <dbReference type="SAM" id="Phobius"/>
    </source>
</evidence>
<feature type="transmembrane region" description="Helical" evidence="11">
    <location>
        <begin position="428"/>
        <end position="447"/>
    </location>
</feature>
<sequence length="622" mass="66453">MTTTLPNNEGVLPQQTELASVSVSDRLTSLLNRLQPPPQFLILMFALLIGGGTGLVMVMFHKLVELFQRLTLEDFMGLMVPFGLWTIALIPPLGGLIVGLIRCRYQEFFGEGISSLINTQRIQIISPLRPFIKLLAAAISLGSGASLGPEGPSVEVGANLGAILGQIFQVSKERYRLLLGAGAAAGLAAGFNAPIAGVFFALEVILGTSFAASGVGLVLLASVVSSVVARIVLGDHPAFSPPLYEVRSNWELLLYLGLGCLASFVSLAYTQAIKFAQRCFRGEIPAFLFLTKIPRTFHPMLGGLFVGMIAIQFPHILGPGYGTIQALLEEGQFSLDLLMILLILKIIATSVSLGSGLVGGIFAPAMFIGATLGATYGQALAGLLHPFLPDIAPPAAYAMVGMAAVLAASVRAPLTAILLLFEMTQNYLIILPLMVAVGVSVLIVDVVQSNQSDSGLNLQQMGVYLERPNELEVLQTIRISEVMGQSYLTLPCSMPILEAGSVMVHLNCHTALILDETSQLAGLVTVTDIRRSIFQATNQEESLALGQQKLKAVCTTEILCAYEDEPVKAALERMAARDLPQLPVVTREQPRQVVGIIEKEQIALACNIAVTKDALQPYLPNL</sequence>
<dbReference type="InterPro" id="IPR046342">
    <property type="entry name" value="CBS_dom_sf"/>
</dbReference>
<keyword evidence="3 11" id="KW-0812">Transmembrane</keyword>
<dbReference type="SUPFAM" id="SSF54631">
    <property type="entry name" value="CBS-domain pair"/>
    <property type="match status" value="1"/>
</dbReference>
<comment type="subcellular location">
    <subcellularLocation>
        <location evidence="1">Membrane</location>
        <topology evidence="1">Multi-pass membrane protein</topology>
    </subcellularLocation>
</comment>
<protein>
    <submittedName>
        <fullName evidence="13">Cl-channel voltage-gated family protein</fullName>
    </submittedName>
</protein>
<dbReference type="STRING" id="671072.PL9214291135"/>
<dbReference type="PROSITE" id="PS51371">
    <property type="entry name" value="CBS"/>
    <property type="match status" value="2"/>
</dbReference>
<keyword evidence="10" id="KW-0129">CBS domain</keyword>
<dbReference type="PANTHER" id="PTHR43427:SF6">
    <property type="entry name" value="CHLORIDE CHANNEL PROTEIN CLC-E"/>
    <property type="match status" value="1"/>
</dbReference>
<feature type="transmembrane region" description="Helical" evidence="11">
    <location>
        <begin position="396"/>
        <end position="421"/>
    </location>
</feature>
<evidence type="ECO:0000256" key="3">
    <source>
        <dbReference type="ARBA" id="ARBA00022692"/>
    </source>
</evidence>
<feature type="transmembrane region" description="Helical" evidence="11">
    <location>
        <begin position="177"/>
        <end position="202"/>
    </location>
</feature>
<keyword evidence="7" id="KW-0869">Chloride channel</keyword>
<evidence type="ECO:0000256" key="8">
    <source>
        <dbReference type="ARBA" id="ARBA00023214"/>
    </source>
</evidence>
<dbReference type="InterPro" id="IPR014743">
    <property type="entry name" value="Cl-channel_core"/>
</dbReference>
<dbReference type="InterPro" id="IPR000644">
    <property type="entry name" value="CBS_dom"/>
</dbReference>
<evidence type="ECO:0000256" key="7">
    <source>
        <dbReference type="ARBA" id="ARBA00023173"/>
    </source>
</evidence>
<evidence type="ECO:0000313" key="13">
    <source>
        <dbReference type="EMBL" id="CUR31544.1"/>
    </source>
</evidence>
<keyword evidence="4 11" id="KW-1133">Transmembrane helix</keyword>
<proteinExistence type="predicted"/>
<dbReference type="SUPFAM" id="SSF81340">
    <property type="entry name" value="Clc chloride channel"/>
    <property type="match status" value="1"/>
</dbReference>
<evidence type="ECO:0000256" key="9">
    <source>
        <dbReference type="ARBA" id="ARBA00023303"/>
    </source>
</evidence>
<reference evidence="14" key="1">
    <citation type="submission" date="2015-10" db="EMBL/GenBank/DDBJ databases">
        <authorList>
            <person name="Regsiter A."/>
            <person name="william w."/>
        </authorList>
    </citation>
    <scope>NUCLEOTIDE SEQUENCE [LARGE SCALE GENOMIC DNA]</scope>
</reference>
<dbReference type="EMBL" id="CZDF01000132">
    <property type="protein sequence ID" value="CUR31544.1"/>
    <property type="molecule type" value="Genomic_DNA"/>
</dbReference>
<dbReference type="AlphaFoldDB" id="A0A1J1LGE6"/>
<organism evidence="13 14">
    <name type="scientific">Planktothrix tepida PCC 9214</name>
    <dbReference type="NCBI Taxonomy" id="671072"/>
    <lineage>
        <taxon>Bacteria</taxon>
        <taxon>Bacillati</taxon>
        <taxon>Cyanobacteriota</taxon>
        <taxon>Cyanophyceae</taxon>
        <taxon>Oscillatoriophycideae</taxon>
        <taxon>Oscillatoriales</taxon>
        <taxon>Microcoleaceae</taxon>
        <taxon>Planktothrix</taxon>
    </lineage>
</organism>
<feature type="transmembrane region" description="Helical" evidence="11">
    <location>
        <begin position="214"/>
        <end position="233"/>
    </location>
</feature>
<dbReference type="InterPro" id="IPR001807">
    <property type="entry name" value="ClC"/>
</dbReference>
<evidence type="ECO:0000256" key="2">
    <source>
        <dbReference type="ARBA" id="ARBA00022448"/>
    </source>
</evidence>
<evidence type="ECO:0000256" key="5">
    <source>
        <dbReference type="ARBA" id="ARBA00023065"/>
    </source>
</evidence>
<keyword evidence="9" id="KW-0407">Ion channel</keyword>
<dbReference type="Pfam" id="PF00654">
    <property type="entry name" value="Voltage_CLC"/>
    <property type="match status" value="1"/>
</dbReference>
<evidence type="ECO:0000256" key="4">
    <source>
        <dbReference type="ARBA" id="ARBA00022989"/>
    </source>
</evidence>